<dbReference type="Proteomes" id="UP000001357">
    <property type="component" value="Unassembled WGS sequence"/>
</dbReference>
<dbReference type="InterPro" id="IPR056579">
    <property type="entry name" value="Ufl1_N"/>
</dbReference>
<keyword evidence="3" id="KW-1185">Reference proteome</keyword>
<gene>
    <name evidence="2" type="ORF">MONBRDRAFT_5520</name>
</gene>
<dbReference type="GO" id="GO:0061666">
    <property type="term" value="F:UFM1 ligase activity"/>
    <property type="evidence" value="ECO:0007669"/>
    <property type="project" value="InterPro"/>
</dbReference>
<evidence type="ECO:0000313" key="3">
    <source>
        <dbReference type="Proteomes" id="UP000001357"/>
    </source>
</evidence>
<sequence length="252" mass="27637">MLAPPLPPAHVAPQSVLLPCSSIWIAIGGEDSVAVDNIAAEVNELLQEAGKQLTQRVGTIINGKLDRDGHAIHTDAYLNRQNAILRGFFAALASPIALSAVRQRFQTEDVRLSDLVSEMIASGAVTGTLEGKGEKGRFVPALFQQAQQQYLESFFSANNYIDVVDLPQAVAEQVQPRLQASFEQKVAEVVASHGDDQVDQRKLREELIGQYRLELVAKHINRTLGLDALHIIVKFMVRLDLTPSSLLKLQLD</sequence>
<accession>A9URP4</accession>
<dbReference type="Pfam" id="PF09743">
    <property type="entry name" value="E3_UFM1_ligase"/>
    <property type="match status" value="1"/>
</dbReference>
<dbReference type="PANTHER" id="PTHR31057">
    <property type="entry name" value="E3 UFM1-PROTEIN LIGASE 1"/>
    <property type="match status" value="1"/>
</dbReference>
<organism evidence="2 3">
    <name type="scientific">Monosiga brevicollis</name>
    <name type="common">Choanoflagellate</name>
    <dbReference type="NCBI Taxonomy" id="81824"/>
    <lineage>
        <taxon>Eukaryota</taxon>
        <taxon>Choanoflagellata</taxon>
        <taxon>Craspedida</taxon>
        <taxon>Salpingoecidae</taxon>
        <taxon>Monosiga</taxon>
    </lineage>
</organism>
<feature type="domain" description="E3 UFM1-protein ligase 1-like N-terminal" evidence="1">
    <location>
        <begin position="53"/>
        <end position="168"/>
    </location>
</feature>
<dbReference type="KEGG" id="mbr:MONBRDRAFT_5520"/>
<dbReference type="eggNOG" id="KOG2235">
    <property type="taxonomic scope" value="Eukaryota"/>
</dbReference>
<reference evidence="2 3" key="1">
    <citation type="journal article" date="2008" name="Nature">
        <title>The genome of the choanoflagellate Monosiga brevicollis and the origin of metazoans.</title>
        <authorList>
            <consortium name="JGI Sequencing"/>
            <person name="King N."/>
            <person name="Westbrook M.J."/>
            <person name="Young S.L."/>
            <person name="Kuo A."/>
            <person name="Abedin M."/>
            <person name="Chapman J."/>
            <person name="Fairclough S."/>
            <person name="Hellsten U."/>
            <person name="Isogai Y."/>
            <person name="Letunic I."/>
            <person name="Marr M."/>
            <person name="Pincus D."/>
            <person name="Putnam N."/>
            <person name="Rokas A."/>
            <person name="Wright K.J."/>
            <person name="Zuzow R."/>
            <person name="Dirks W."/>
            <person name="Good M."/>
            <person name="Goodstein D."/>
            <person name="Lemons D."/>
            <person name="Li W."/>
            <person name="Lyons J.B."/>
            <person name="Morris A."/>
            <person name="Nichols S."/>
            <person name="Richter D.J."/>
            <person name="Salamov A."/>
            <person name="Bork P."/>
            <person name="Lim W.A."/>
            <person name="Manning G."/>
            <person name="Miller W.T."/>
            <person name="McGinnis W."/>
            <person name="Shapiro H."/>
            <person name="Tjian R."/>
            <person name="Grigoriev I.V."/>
            <person name="Rokhsar D."/>
        </authorList>
    </citation>
    <scope>NUCLEOTIDE SEQUENCE [LARGE SCALE GENOMIC DNA]</scope>
    <source>
        <strain evidence="3">MX1 / ATCC 50154</strain>
    </source>
</reference>
<dbReference type="PANTHER" id="PTHR31057:SF0">
    <property type="entry name" value="E3 UFM1-PROTEIN LIGASE 1"/>
    <property type="match status" value="1"/>
</dbReference>
<dbReference type="STRING" id="81824.A9URP4"/>
<dbReference type="EMBL" id="CH991544">
    <property type="protein sequence ID" value="EDQ91961.1"/>
    <property type="molecule type" value="Genomic_DNA"/>
</dbReference>
<protein>
    <recommendedName>
        <fullName evidence="1">E3 UFM1-protein ligase 1-like N-terminal domain-containing protein</fullName>
    </recommendedName>
</protein>
<dbReference type="RefSeq" id="XP_001743247.1">
    <property type="nucleotide sequence ID" value="XM_001743195.1"/>
</dbReference>
<dbReference type="AlphaFoldDB" id="A9URP4"/>
<evidence type="ECO:0000313" key="2">
    <source>
        <dbReference type="EMBL" id="EDQ91961.1"/>
    </source>
</evidence>
<dbReference type="InParanoid" id="A9URP4"/>
<dbReference type="GO" id="GO:0071569">
    <property type="term" value="P:protein ufmylation"/>
    <property type="evidence" value="ECO:0007669"/>
    <property type="project" value="InterPro"/>
</dbReference>
<dbReference type="InterPro" id="IPR018611">
    <property type="entry name" value="Ufl1"/>
</dbReference>
<evidence type="ECO:0000259" key="1">
    <source>
        <dbReference type="Pfam" id="PF09743"/>
    </source>
</evidence>
<dbReference type="GeneID" id="5888490"/>
<name>A9URP4_MONBE</name>
<proteinExistence type="predicted"/>